<evidence type="ECO:0000313" key="3">
    <source>
        <dbReference type="Proteomes" id="UP001164020"/>
    </source>
</evidence>
<dbReference type="InterPro" id="IPR015066">
    <property type="entry name" value="DUF1902"/>
</dbReference>
<dbReference type="RefSeq" id="WP_268881788.1">
    <property type="nucleotide sequence ID" value="NZ_CP114029.1"/>
</dbReference>
<protein>
    <submittedName>
        <fullName evidence="2">DUF1902 domain-containing protein</fullName>
    </submittedName>
</protein>
<accession>A0ABY7BZZ2</accession>
<dbReference type="SUPFAM" id="SSF143100">
    <property type="entry name" value="TTHA1013/TTHA0281-like"/>
    <property type="match status" value="1"/>
</dbReference>
<sequence length="100" mass="11324">MPNSNFLRFDPYERDEKEAVMPTDAIRINIRAGWDQHARVWTATSVDLPGLVLEVEDQRDLVAELRDVLPDFLECSGKMAENYDLSNFKVDFVGGPPTAP</sequence>
<keyword evidence="3" id="KW-1185">Reference proteome</keyword>
<organism evidence="2 3">
    <name type="scientific">Jiella pelagia</name>
    <dbReference type="NCBI Taxonomy" id="2986949"/>
    <lineage>
        <taxon>Bacteria</taxon>
        <taxon>Pseudomonadati</taxon>
        <taxon>Pseudomonadota</taxon>
        <taxon>Alphaproteobacteria</taxon>
        <taxon>Hyphomicrobiales</taxon>
        <taxon>Aurantimonadaceae</taxon>
        <taxon>Jiella</taxon>
    </lineage>
</organism>
<evidence type="ECO:0000313" key="2">
    <source>
        <dbReference type="EMBL" id="WAP69348.1"/>
    </source>
</evidence>
<dbReference type="Pfam" id="PF08972">
    <property type="entry name" value="DUF1902"/>
    <property type="match status" value="1"/>
</dbReference>
<reference evidence="2" key="1">
    <citation type="submission" date="2022-12" db="EMBL/GenBank/DDBJ databases">
        <title>Jiella pelagia sp. nov., isolated from phosphonate enriched culture of Northwest Pacific surface seawater.</title>
        <authorList>
            <person name="Shin D.Y."/>
            <person name="Hwang C.Y."/>
        </authorList>
    </citation>
    <scope>NUCLEOTIDE SEQUENCE</scope>
    <source>
        <strain evidence="2">HL-NP1</strain>
    </source>
</reference>
<dbReference type="EMBL" id="CP114029">
    <property type="protein sequence ID" value="WAP69348.1"/>
    <property type="molecule type" value="Genomic_DNA"/>
</dbReference>
<dbReference type="InterPro" id="IPR035069">
    <property type="entry name" value="TTHA1013/TTHA0281-like"/>
</dbReference>
<evidence type="ECO:0000259" key="1">
    <source>
        <dbReference type="Pfam" id="PF08972"/>
    </source>
</evidence>
<name>A0ABY7BZZ2_9HYPH</name>
<gene>
    <name evidence="2" type="ORF">OH818_03385</name>
</gene>
<dbReference type="Proteomes" id="UP001164020">
    <property type="component" value="Chromosome"/>
</dbReference>
<proteinExistence type="predicted"/>
<dbReference type="Gene3D" id="3.30.2390.10">
    <property type="entry name" value="TTHA1013-like"/>
    <property type="match status" value="1"/>
</dbReference>
<feature type="domain" description="DUF1902" evidence="1">
    <location>
        <begin position="29"/>
        <end position="82"/>
    </location>
</feature>